<evidence type="ECO:0000256" key="3">
    <source>
        <dbReference type="ARBA" id="ARBA00022741"/>
    </source>
</evidence>
<dbReference type="GO" id="GO:0016776">
    <property type="term" value="F:phosphotransferase activity, phosphate group as acceptor"/>
    <property type="evidence" value="ECO:0007669"/>
    <property type="project" value="UniProtKB-UniRule"/>
</dbReference>
<dbReference type="InterPro" id="IPR026530">
    <property type="entry name" value="PSRP"/>
</dbReference>
<comment type="caution">
    <text evidence="6">The sequence shown here is derived from an EMBL/GenBank/DDBJ whole genome shotgun (WGS) entry which is preliminary data.</text>
</comment>
<dbReference type="InterPro" id="IPR005177">
    <property type="entry name" value="Kinase-pyrophosphorylase"/>
</dbReference>
<dbReference type="GO" id="GO:0005524">
    <property type="term" value="F:ATP binding"/>
    <property type="evidence" value="ECO:0007669"/>
    <property type="project" value="InterPro"/>
</dbReference>
<comment type="similarity">
    <text evidence="5">Belongs to the pyruvate, phosphate/water dikinase regulatory protein family. PSRP subfamily.</text>
</comment>
<reference evidence="6 7" key="1">
    <citation type="submission" date="2019-03" db="EMBL/GenBank/DDBJ databases">
        <title>Genomic Encyclopedia of Type Strains, Phase IV (KMG-IV): sequencing the most valuable type-strain genomes for metagenomic binning, comparative biology and taxonomic classification.</title>
        <authorList>
            <person name="Goeker M."/>
        </authorList>
    </citation>
    <scope>NUCLEOTIDE SEQUENCE [LARGE SCALE GENOMIC DNA]</scope>
    <source>
        <strain evidence="6 7">DSM 103792</strain>
    </source>
</reference>
<dbReference type="GO" id="GO:0043531">
    <property type="term" value="F:ADP binding"/>
    <property type="evidence" value="ECO:0007669"/>
    <property type="project" value="UniProtKB-UniRule"/>
</dbReference>
<evidence type="ECO:0000256" key="5">
    <source>
        <dbReference type="HAMAP-Rule" id="MF_01062"/>
    </source>
</evidence>
<dbReference type="EC" id="2.7.4.28" evidence="5"/>
<organism evidence="6 7">
    <name type="scientific">Permianibacter aggregans</name>
    <dbReference type="NCBI Taxonomy" id="1510150"/>
    <lineage>
        <taxon>Bacteria</taxon>
        <taxon>Pseudomonadati</taxon>
        <taxon>Pseudomonadota</taxon>
        <taxon>Gammaproteobacteria</taxon>
        <taxon>Pseudomonadales</taxon>
        <taxon>Pseudomonadaceae</taxon>
        <taxon>Permianibacter</taxon>
    </lineage>
</organism>
<comment type="catalytic activity">
    <reaction evidence="5">
        <text>[pyruvate, water dikinase]-phosphate + phosphate + H(+) = [pyruvate, water dikinase] + diphosphate</text>
        <dbReference type="Rhea" id="RHEA:48580"/>
        <dbReference type="Rhea" id="RHEA-COMP:11425"/>
        <dbReference type="Rhea" id="RHEA-COMP:11426"/>
        <dbReference type="ChEBI" id="CHEBI:15378"/>
        <dbReference type="ChEBI" id="CHEBI:33019"/>
        <dbReference type="ChEBI" id="CHEBI:43176"/>
        <dbReference type="ChEBI" id="CHEBI:43474"/>
        <dbReference type="ChEBI" id="CHEBI:68546"/>
        <dbReference type="EC" id="2.7.4.28"/>
    </reaction>
</comment>
<keyword evidence="7" id="KW-1185">Reference proteome</keyword>
<name>A0A4R6UVK5_9GAMM</name>
<evidence type="ECO:0000256" key="1">
    <source>
        <dbReference type="ARBA" id="ARBA00022527"/>
    </source>
</evidence>
<evidence type="ECO:0000313" key="6">
    <source>
        <dbReference type="EMBL" id="TDQ51370.1"/>
    </source>
</evidence>
<accession>A0A4R6UVK5</accession>
<dbReference type="Pfam" id="PF03618">
    <property type="entry name" value="Kinase-PPPase"/>
    <property type="match status" value="1"/>
</dbReference>
<evidence type="ECO:0000256" key="2">
    <source>
        <dbReference type="ARBA" id="ARBA00022679"/>
    </source>
</evidence>
<dbReference type="AlphaFoldDB" id="A0A4R6UVK5"/>
<evidence type="ECO:0000256" key="4">
    <source>
        <dbReference type="ARBA" id="ARBA00022777"/>
    </source>
</evidence>
<keyword evidence="4 5" id="KW-0418">Kinase</keyword>
<comment type="catalytic activity">
    <reaction evidence="5">
        <text>[pyruvate, water dikinase] + ADP = [pyruvate, water dikinase]-phosphate + AMP + H(+)</text>
        <dbReference type="Rhea" id="RHEA:46020"/>
        <dbReference type="Rhea" id="RHEA-COMP:11425"/>
        <dbReference type="Rhea" id="RHEA-COMP:11426"/>
        <dbReference type="ChEBI" id="CHEBI:15378"/>
        <dbReference type="ChEBI" id="CHEBI:43176"/>
        <dbReference type="ChEBI" id="CHEBI:68546"/>
        <dbReference type="ChEBI" id="CHEBI:456215"/>
        <dbReference type="ChEBI" id="CHEBI:456216"/>
        <dbReference type="EC" id="2.7.11.33"/>
    </reaction>
</comment>
<comment type="function">
    <text evidence="5">Bifunctional serine/threonine kinase and phosphorylase involved in the regulation of the phosphoenolpyruvate synthase (PEPS) by catalyzing its phosphorylation/dephosphorylation.</text>
</comment>
<keyword evidence="1 5" id="KW-0723">Serine/threonine-protein kinase</keyword>
<feature type="binding site" evidence="5">
    <location>
        <begin position="152"/>
        <end position="159"/>
    </location>
    <ligand>
        <name>ADP</name>
        <dbReference type="ChEBI" id="CHEBI:456216"/>
    </ligand>
</feature>
<dbReference type="GO" id="GO:0004674">
    <property type="term" value="F:protein serine/threonine kinase activity"/>
    <property type="evidence" value="ECO:0007669"/>
    <property type="project" value="UniProtKB-UniRule"/>
</dbReference>
<protein>
    <recommendedName>
        <fullName evidence="5">Putative phosphoenolpyruvate synthase regulatory protein</fullName>
        <shortName evidence="5">PEP synthase regulatory protein</shortName>
        <shortName evidence="5">PSRP</shortName>
        <ecNumber evidence="5">2.7.11.33</ecNumber>
        <ecNumber evidence="5">2.7.4.28</ecNumber>
    </recommendedName>
    <alternativeName>
        <fullName evidence="5">Pyruvate, water dikinase regulatory protein</fullName>
    </alternativeName>
</protein>
<dbReference type="EC" id="2.7.11.33" evidence="5"/>
<dbReference type="HAMAP" id="MF_01062">
    <property type="entry name" value="PSRP"/>
    <property type="match status" value="1"/>
</dbReference>
<sequence length="271" mass="30718">MKRSVFYISDRTGITAEMLGQALLPQFDGFEFEEATLPYIDNEEAAREAVNRINAAAVADGTPPLVFDTMVRAELRAIIRESNSIVMDMFQMFVPHLEEALGAQCQYRVGKAHSMDNLGQYESRIDAVNFALNNDDGAITKYYEQAELILVGVSRSGKTPTSLYLAMQFGIRVANYPITEEDLESPSLPKPLRPFRDKLFGLTINPDRLQQIRSERRANSRYASLEQCRMEVKEVEGIYQRENIRYLDTTSRSVEEIATKILAAVGIKRHH</sequence>
<evidence type="ECO:0000313" key="7">
    <source>
        <dbReference type="Proteomes" id="UP000295375"/>
    </source>
</evidence>
<dbReference type="EMBL" id="SNYM01000001">
    <property type="protein sequence ID" value="TDQ51370.1"/>
    <property type="molecule type" value="Genomic_DNA"/>
</dbReference>
<dbReference type="OrthoDB" id="9782201at2"/>
<dbReference type="PANTHER" id="PTHR31756:SF3">
    <property type="entry name" value="PYRUVATE, PHOSPHATE DIKINASE REGULATORY PROTEIN 1, CHLOROPLASTIC"/>
    <property type="match status" value="1"/>
</dbReference>
<dbReference type="Proteomes" id="UP000295375">
    <property type="component" value="Unassembled WGS sequence"/>
</dbReference>
<gene>
    <name evidence="6" type="ORF">EV696_101344</name>
</gene>
<dbReference type="PANTHER" id="PTHR31756">
    <property type="entry name" value="PYRUVATE, PHOSPHATE DIKINASE REGULATORY PROTEIN 1, CHLOROPLASTIC"/>
    <property type="match status" value="1"/>
</dbReference>
<keyword evidence="3 5" id="KW-0547">Nucleotide-binding</keyword>
<proteinExistence type="inferred from homology"/>
<keyword evidence="2 5" id="KW-0808">Transferase</keyword>
<dbReference type="NCBIfam" id="NF003742">
    <property type="entry name" value="PRK05339.1"/>
    <property type="match status" value="1"/>
</dbReference>
<dbReference type="RefSeq" id="WP_133587301.1">
    <property type="nucleotide sequence ID" value="NZ_CP037953.1"/>
</dbReference>